<evidence type="ECO:0000256" key="2">
    <source>
        <dbReference type="ARBA" id="ARBA00009864"/>
    </source>
</evidence>
<evidence type="ECO:0000256" key="7">
    <source>
        <dbReference type="SAM" id="MobiDB-lite"/>
    </source>
</evidence>
<evidence type="ECO:0000313" key="8">
    <source>
        <dbReference type="EMBL" id="EFN56928.1"/>
    </source>
</evidence>
<dbReference type="PANTHER" id="PTHR35693:SF1">
    <property type="entry name" value="EXPRESSED PROTEIN"/>
    <property type="match status" value="1"/>
</dbReference>
<evidence type="ECO:0000256" key="6">
    <source>
        <dbReference type="ARBA" id="ARBA00035137"/>
    </source>
</evidence>
<sequence>MSKRDLVKYARELVMAGVGDIPPWLYALMRTPPLPVKPLRKGRPPPIKFPEDSLIDAYYRRHPEARLEAIDLASFEPPTGRRFALRQLELMSEEGGGLSKIEASIQVEKEFSSRQEAAAAATGVRQQSIIEQIQAEEERHLQQALRQYATSHGPTTVRQHAQELWQQQHTRKPAAGAQLGKQQPIAKQALVRRQAKEPWKQPKQASKAAATGNGTAAPAAAATAGAAS</sequence>
<dbReference type="EMBL" id="GL433840">
    <property type="protein sequence ID" value="EFN56928.1"/>
    <property type="molecule type" value="Genomic_DNA"/>
</dbReference>
<feature type="compositionally biased region" description="Polar residues" evidence="7">
    <location>
        <begin position="152"/>
        <end position="168"/>
    </location>
</feature>
<name>E1ZAX9_CHLVA</name>
<evidence type="ECO:0000256" key="1">
    <source>
        <dbReference type="ARBA" id="ARBA00004173"/>
    </source>
</evidence>
<dbReference type="RefSeq" id="XP_005849030.1">
    <property type="nucleotide sequence ID" value="XM_005848968.1"/>
</dbReference>
<dbReference type="Proteomes" id="UP000008141">
    <property type="component" value="Unassembled WGS sequence"/>
</dbReference>
<organism evidence="9">
    <name type="scientific">Chlorella variabilis</name>
    <name type="common">Green alga</name>
    <dbReference type="NCBI Taxonomy" id="554065"/>
    <lineage>
        <taxon>Eukaryota</taxon>
        <taxon>Viridiplantae</taxon>
        <taxon>Chlorophyta</taxon>
        <taxon>core chlorophytes</taxon>
        <taxon>Trebouxiophyceae</taxon>
        <taxon>Chlorellales</taxon>
        <taxon>Chlorellaceae</taxon>
        <taxon>Chlorella clade</taxon>
        <taxon>Chlorella</taxon>
    </lineage>
</organism>
<keyword evidence="4" id="KW-0496">Mitochondrion</keyword>
<dbReference type="OrthoDB" id="510957at2759"/>
<dbReference type="InterPro" id="IPR059242">
    <property type="entry name" value="mS23_dom"/>
</dbReference>
<dbReference type="PANTHER" id="PTHR35693">
    <property type="entry name" value="EXPRESSED PROTEIN"/>
    <property type="match status" value="1"/>
</dbReference>
<dbReference type="GeneID" id="17356461"/>
<dbReference type="FunCoup" id="E1ZAX9">
    <property type="interactions" value="302"/>
</dbReference>
<dbReference type="CDD" id="cd23701">
    <property type="entry name" value="At1g26750"/>
    <property type="match status" value="1"/>
</dbReference>
<evidence type="ECO:0000256" key="5">
    <source>
        <dbReference type="ARBA" id="ARBA00023274"/>
    </source>
</evidence>
<comment type="subcellular location">
    <subcellularLocation>
        <location evidence="1">Mitochondrion</location>
    </subcellularLocation>
</comment>
<proteinExistence type="inferred from homology"/>
<comment type="similarity">
    <text evidence="2">Belongs to the mitochondrion-specific ribosomal protein mS23 family.</text>
</comment>
<keyword evidence="5" id="KW-0687">Ribonucleoprotein</keyword>
<feature type="compositionally biased region" description="Low complexity" evidence="7">
    <location>
        <begin position="208"/>
        <end position="228"/>
    </location>
</feature>
<dbReference type="KEGG" id="cvr:CHLNCDRAFT_143448"/>
<dbReference type="eggNOG" id="ENOG502R36U">
    <property type="taxonomic scope" value="Eukaryota"/>
</dbReference>
<evidence type="ECO:0000256" key="4">
    <source>
        <dbReference type="ARBA" id="ARBA00023128"/>
    </source>
</evidence>
<dbReference type="InParanoid" id="E1ZAX9"/>
<evidence type="ECO:0000256" key="3">
    <source>
        <dbReference type="ARBA" id="ARBA00022980"/>
    </source>
</evidence>
<dbReference type="STRING" id="554065.E1ZAX9"/>
<evidence type="ECO:0000313" key="9">
    <source>
        <dbReference type="Proteomes" id="UP000008141"/>
    </source>
</evidence>
<feature type="region of interest" description="Disordered" evidence="7">
    <location>
        <begin position="152"/>
        <end position="228"/>
    </location>
</feature>
<gene>
    <name evidence="8" type="ORF">CHLNCDRAFT_143448</name>
</gene>
<dbReference type="AlphaFoldDB" id="E1ZAX9"/>
<accession>E1ZAX9</accession>
<keyword evidence="9" id="KW-1185">Reference proteome</keyword>
<keyword evidence="3" id="KW-0689">Ribosomal protein</keyword>
<reference evidence="8 9" key="1">
    <citation type="journal article" date="2010" name="Plant Cell">
        <title>The Chlorella variabilis NC64A genome reveals adaptation to photosymbiosis, coevolution with viruses, and cryptic sex.</title>
        <authorList>
            <person name="Blanc G."/>
            <person name="Duncan G."/>
            <person name="Agarkova I."/>
            <person name="Borodovsky M."/>
            <person name="Gurnon J."/>
            <person name="Kuo A."/>
            <person name="Lindquist E."/>
            <person name="Lucas S."/>
            <person name="Pangilinan J."/>
            <person name="Polle J."/>
            <person name="Salamov A."/>
            <person name="Terry A."/>
            <person name="Yamada T."/>
            <person name="Dunigan D.D."/>
            <person name="Grigoriev I.V."/>
            <person name="Claverie J.M."/>
            <person name="Van Etten J.L."/>
        </authorList>
    </citation>
    <scope>NUCLEOTIDE SEQUENCE [LARGE SCALE GENOMIC DNA]</scope>
    <source>
        <strain evidence="8 9">NC64A</strain>
    </source>
</reference>
<protein>
    <recommendedName>
        <fullName evidence="6">Small ribosomal subunit protein mS23</fullName>
    </recommendedName>
</protein>